<feature type="region of interest" description="Disordered" evidence="4">
    <location>
        <begin position="163"/>
        <end position="190"/>
    </location>
</feature>
<name>A0A8S1ISL3_9CHLO</name>
<keyword evidence="2" id="KW-0238">DNA-binding</keyword>
<evidence type="ECO:0000313" key="6">
    <source>
        <dbReference type="EMBL" id="CAD7697219.1"/>
    </source>
</evidence>
<evidence type="ECO:0000256" key="4">
    <source>
        <dbReference type="SAM" id="MobiDB-lite"/>
    </source>
</evidence>
<feature type="domain" description="BZIP" evidence="5">
    <location>
        <begin position="102"/>
        <end position="158"/>
    </location>
</feature>
<dbReference type="Proteomes" id="UP000708148">
    <property type="component" value="Unassembled WGS sequence"/>
</dbReference>
<dbReference type="SUPFAM" id="SSF57959">
    <property type="entry name" value="Leucine zipper domain"/>
    <property type="match status" value="1"/>
</dbReference>
<dbReference type="Pfam" id="PF03131">
    <property type="entry name" value="bZIP_Maf"/>
    <property type="match status" value="1"/>
</dbReference>
<evidence type="ECO:0000256" key="2">
    <source>
        <dbReference type="ARBA" id="ARBA00023125"/>
    </source>
</evidence>
<keyword evidence="3" id="KW-0804">Transcription</keyword>
<evidence type="ECO:0000259" key="5">
    <source>
        <dbReference type="PROSITE" id="PS50217"/>
    </source>
</evidence>
<accession>A0A8S1ISL3</accession>
<reference evidence="6" key="1">
    <citation type="submission" date="2020-12" db="EMBL/GenBank/DDBJ databases">
        <authorList>
            <person name="Iha C."/>
        </authorList>
    </citation>
    <scope>NUCLEOTIDE SEQUENCE</scope>
</reference>
<feature type="region of interest" description="Disordered" evidence="4">
    <location>
        <begin position="86"/>
        <end position="147"/>
    </location>
</feature>
<dbReference type="InterPro" id="IPR004827">
    <property type="entry name" value="bZIP"/>
</dbReference>
<dbReference type="Gene3D" id="1.20.5.170">
    <property type="match status" value="1"/>
</dbReference>
<comment type="caution">
    <text evidence="6">The sequence shown here is derived from an EMBL/GenBank/DDBJ whole genome shotgun (WGS) entry which is preliminary data.</text>
</comment>
<evidence type="ECO:0000256" key="3">
    <source>
        <dbReference type="ARBA" id="ARBA00023163"/>
    </source>
</evidence>
<dbReference type="EMBL" id="CAJHUC010000628">
    <property type="protein sequence ID" value="CAD7697219.1"/>
    <property type="molecule type" value="Genomic_DNA"/>
</dbReference>
<dbReference type="SMART" id="SM00338">
    <property type="entry name" value="BRLZ"/>
    <property type="match status" value="1"/>
</dbReference>
<dbReference type="InterPro" id="IPR004826">
    <property type="entry name" value="bZIP_Maf"/>
</dbReference>
<feature type="compositionally biased region" description="Polar residues" evidence="4">
    <location>
        <begin position="177"/>
        <end position="190"/>
    </location>
</feature>
<proteinExistence type="predicted"/>
<dbReference type="GO" id="GO:0003700">
    <property type="term" value="F:DNA-binding transcription factor activity"/>
    <property type="evidence" value="ECO:0007669"/>
    <property type="project" value="InterPro"/>
</dbReference>
<keyword evidence="7" id="KW-1185">Reference proteome</keyword>
<dbReference type="AlphaFoldDB" id="A0A8S1ISL3"/>
<dbReference type="CDD" id="cd14688">
    <property type="entry name" value="bZIP_YAP"/>
    <property type="match status" value="1"/>
</dbReference>
<protein>
    <recommendedName>
        <fullName evidence="5">BZIP domain-containing protein</fullName>
    </recommendedName>
</protein>
<dbReference type="GO" id="GO:0003677">
    <property type="term" value="F:DNA binding"/>
    <property type="evidence" value="ECO:0007669"/>
    <property type="project" value="UniProtKB-KW"/>
</dbReference>
<feature type="compositionally biased region" description="Basic and acidic residues" evidence="4">
    <location>
        <begin position="118"/>
        <end position="147"/>
    </location>
</feature>
<organism evidence="6 7">
    <name type="scientific">Ostreobium quekettii</name>
    <dbReference type="NCBI Taxonomy" id="121088"/>
    <lineage>
        <taxon>Eukaryota</taxon>
        <taxon>Viridiplantae</taxon>
        <taxon>Chlorophyta</taxon>
        <taxon>core chlorophytes</taxon>
        <taxon>Ulvophyceae</taxon>
        <taxon>TCBD clade</taxon>
        <taxon>Bryopsidales</taxon>
        <taxon>Ostreobineae</taxon>
        <taxon>Ostreobiaceae</taxon>
        <taxon>Ostreobium</taxon>
    </lineage>
</organism>
<gene>
    <name evidence="6" type="ORF">OSTQU699_LOCUS2580</name>
</gene>
<dbReference type="PROSITE" id="PS50217">
    <property type="entry name" value="BZIP"/>
    <property type="match status" value="1"/>
</dbReference>
<sequence>MSCDAANLSEGDFLDALPQQVLLVTPNADATAYEMWRLQTGGTEGGPLQAPATAQQNVGILPEGWTDGCVAGQMVGFAPEVAMAEEGRDAEAGGEGGQEDEAERERRRRERNRQANKNFRERQKQKIADLESEARRMRDAVKEMEERNEVLKKENEVLMAYAGIGQHQRGPSHGESPASTYEQQLDQLLN</sequence>
<evidence type="ECO:0000313" key="7">
    <source>
        <dbReference type="Proteomes" id="UP000708148"/>
    </source>
</evidence>
<dbReference type="InterPro" id="IPR046347">
    <property type="entry name" value="bZIP_sf"/>
</dbReference>
<evidence type="ECO:0000256" key="1">
    <source>
        <dbReference type="ARBA" id="ARBA00023015"/>
    </source>
</evidence>
<keyword evidence="1" id="KW-0805">Transcription regulation</keyword>